<keyword evidence="3 5" id="KW-0863">Zinc-finger</keyword>
<comment type="similarity">
    <text evidence="1">Belongs to the FHY3/FAR1 family.</text>
</comment>
<dbReference type="GO" id="GO:0006355">
    <property type="term" value="P:regulation of DNA-templated transcription"/>
    <property type="evidence" value="ECO:0007669"/>
    <property type="project" value="InterPro"/>
</dbReference>
<dbReference type="SMART" id="SM00575">
    <property type="entry name" value="ZnF_PMZ"/>
    <property type="match status" value="1"/>
</dbReference>
<sequence>MEGELVMESSTNHGNEPDYGMGYGEGGSPDYGLDLDMELRGPEDEQVMHVNPDGGELPGPDVDAEAEPYEGMEFETEDQAWTFYNIYAKQLGFTTRVNNYHRSRRDGSITSREFVCAKEGFRKTRGKREASGDGKTKRSRGIARVECKAMIRVRKQENGKWVVSKFQKVHNHSMASQSGAHCLRPDSFLFQRTIDTQHVRVDQSINGLPLCRDEPQQTLHSGYTSDDHISHTGVGQPSTIARETQNILEYLKLMQVEDSDFFYALQFDDDQCIGNVFWAEARSRMAYKYFGDSVSFDTSYKANQYQIPLAIFSGVNHHWQPVLFGCALLVDDSLPSLVWLFKTLLSAMSDRHPVSLITDRDKDVQAAVAHVFPETRHRLCKWHILKEGQDKLSNVYRSYPSFGGEFQKCIIQTETIDEFESCWWTLVSRYSLGDNEWLQSLYNLRHQWVPVFLRNSFFAEASSANRCESRSTFFEGHISAQTPPHAFVQQYDKALDSRYEKEVKADFDTIYSLPHLKTPSPMEKQAAESYTRRMFMKFQEEFIQTFVYTANKINEEGSASTFKVSKFEEEHRAYIVIFDSSETTATCSCQLFENSGILCRHILTVFSITSVVTLPPHYILKRWTRNAKKDETNVPENKIVLDETKAEPQKKNQDSRESLTSRYNSLCREAIKYAEDGATSIDIYNVAIRALQDAVKKVTAAKANMGKSGQFGSLADGTEVANQADKTMEKDLQDCWAKVGEHVTNSQGSNAEGQVLAPSDIRQLAPGQEGRHMLFQQPFNILLIAPGLPGDSGVSNVSPAPPVALNISSSQAQLHTSMFTAGNQGRNASIPFMLQNKLLPSAASAGGLGGKGSVLISPPGGSIQEGDLRHGSAPLLPQILNVATIGQANPNPVAGANSTGSSAPSEPQLMAVPMAFYVPMMGNVPVAPSAPATCNPSASSPGIQSSLATFPVTLLPQEVASGSPLVSPMAATIPTNCAPAAALSPGAMSPSTTAATIKAAQARNIARRRSRRGSSRTSTTPCGYNRTLVPRTWVPQPQNAHLCFTGLTPSVPSSTAIIPDAPRIGNQQVKVHSSRESVSPEVVIVDEPGHAGKVPVQVQTGVASLTAEVVTPKAAVWLQVSPNNPSIVPEEPNRSQAGNSSRLVATISETDVWRDPVSMPLEPDKAQTSLANFGPSYKQMHGEQEVDLPG</sequence>
<evidence type="ECO:0000256" key="3">
    <source>
        <dbReference type="ARBA" id="ARBA00022771"/>
    </source>
</evidence>
<keyword evidence="2" id="KW-0479">Metal-binding</keyword>
<dbReference type="GO" id="GO:0008270">
    <property type="term" value="F:zinc ion binding"/>
    <property type="evidence" value="ECO:0007669"/>
    <property type="project" value="UniProtKB-KW"/>
</dbReference>
<dbReference type="InterPro" id="IPR031052">
    <property type="entry name" value="FHY3/FAR1"/>
</dbReference>
<feature type="region of interest" description="Disordered" evidence="6">
    <location>
        <begin position="1156"/>
        <end position="1190"/>
    </location>
</feature>
<evidence type="ECO:0000313" key="8">
    <source>
        <dbReference type="EMBL" id="JAT59826.1"/>
    </source>
</evidence>
<accession>A0A1D1YYZ1</accession>
<evidence type="ECO:0000256" key="2">
    <source>
        <dbReference type="ARBA" id="ARBA00022723"/>
    </source>
</evidence>
<protein>
    <submittedName>
        <fullName evidence="8">Protein FAR1-RELATED SEQUENCE 5</fullName>
    </submittedName>
</protein>
<keyword evidence="4" id="KW-0862">Zinc</keyword>
<evidence type="ECO:0000256" key="6">
    <source>
        <dbReference type="SAM" id="MobiDB-lite"/>
    </source>
</evidence>
<dbReference type="InterPro" id="IPR006564">
    <property type="entry name" value="Znf_PMZ"/>
</dbReference>
<feature type="region of interest" description="Disordered" evidence="6">
    <location>
        <begin position="1"/>
        <end position="37"/>
    </location>
</feature>
<proteinExistence type="inferred from homology"/>
<dbReference type="InterPro" id="IPR004330">
    <property type="entry name" value="FAR1_DNA_bnd_dom"/>
</dbReference>
<evidence type="ECO:0000256" key="1">
    <source>
        <dbReference type="ARBA" id="ARBA00005889"/>
    </source>
</evidence>
<dbReference type="PANTHER" id="PTHR31669">
    <property type="entry name" value="PROTEIN FAR1-RELATED SEQUENCE 10-RELATED"/>
    <property type="match status" value="1"/>
</dbReference>
<name>A0A1D1YYZ1_9ARAE</name>
<feature type="domain" description="SWIM-type" evidence="7">
    <location>
        <begin position="574"/>
        <end position="610"/>
    </location>
</feature>
<reference evidence="8" key="1">
    <citation type="submission" date="2015-07" db="EMBL/GenBank/DDBJ databases">
        <title>Transcriptome Assembly of Anthurium amnicola.</title>
        <authorList>
            <person name="Suzuki J."/>
        </authorList>
    </citation>
    <scope>NUCLEOTIDE SEQUENCE</scope>
</reference>
<gene>
    <name evidence="8" type="primary">FRS5_55</name>
    <name evidence="8" type="ORF">g.56131</name>
</gene>
<feature type="region of interest" description="Disordered" evidence="6">
    <location>
        <begin position="1001"/>
        <end position="1023"/>
    </location>
</feature>
<organism evidence="8">
    <name type="scientific">Anthurium amnicola</name>
    <dbReference type="NCBI Taxonomy" id="1678845"/>
    <lineage>
        <taxon>Eukaryota</taxon>
        <taxon>Viridiplantae</taxon>
        <taxon>Streptophyta</taxon>
        <taxon>Embryophyta</taxon>
        <taxon>Tracheophyta</taxon>
        <taxon>Spermatophyta</taxon>
        <taxon>Magnoliopsida</taxon>
        <taxon>Liliopsida</taxon>
        <taxon>Araceae</taxon>
        <taxon>Pothoideae</taxon>
        <taxon>Potheae</taxon>
        <taxon>Anthurium</taxon>
    </lineage>
</organism>
<dbReference type="Pfam" id="PF04434">
    <property type="entry name" value="SWIM"/>
    <property type="match status" value="1"/>
</dbReference>
<dbReference type="Pfam" id="PF03101">
    <property type="entry name" value="FAR1"/>
    <property type="match status" value="1"/>
</dbReference>
<evidence type="ECO:0000256" key="5">
    <source>
        <dbReference type="PROSITE-ProRule" id="PRU00325"/>
    </source>
</evidence>
<dbReference type="PANTHER" id="PTHR31669:SF225">
    <property type="entry name" value="OS03G0655600 PROTEIN"/>
    <property type="match status" value="1"/>
</dbReference>
<dbReference type="InterPro" id="IPR018289">
    <property type="entry name" value="MULE_transposase_dom"/>
</dbReference>
<evidence type="ECO:0000256" key="4">
    <source>
        <dbReference type="ARBA" id="ARBA00022833"/>
    </source>
</evidence>
<feature type="compositionally biased region" description="Basic residues" evidence="6">
    <location>
        <begin position="1005"/>
        <end position="1014"/>
    </location>
</feature>
<evidence type="ECO:0000259" key="7">
    <source>
        <dbReference type="PROSITE" id="PS50966"/>
    </source>
</evidence>
<dbReference type="InterPro" id="IPR007527">
    <property type="entry name" value="Znf_SWIM"/>
</dbReference>
<dbReference type="PROSITE" id="PS50966">
    <property type="entry name" value="ZF_SWIM"/>
    <property type="match status" value="1"/>
</dbReference>
<dbReference type="EMBL" id="GDJX01008110">
    <property type="protein sequence ID" value="JAT59826.1"/>
    <property type="molecule type" value="Transcribed_RNA"/>
</dbReference>
<dbReference type="AlphaFoldDB" id="A0A1D1YYZ1"/>
<dbReference type="Pfam" id="PF10551">
    <property type="entry name" value="MULE"/>
    <property type="match status" value="1"/>
</dbReference>